<dbReference type="eggNOG" id="KOG3538">
    <property type="taxonomic scope" value="Eukaryota"/>
</dbReference>
<feature type="active site" evidence="8">
    <location>
        <position position="115"/>
    </location>
</feature>
<comment type="caution">
    <text evidence="8">Lacks conserved residue(s) required for the propagation of feature annotation.</text>
</comment>
<dbReference type="SUPFAM" id="SSF55486">
    <property type="entry name" value="Metalloproteases ('zincins'), catalytic domain"/>
    <property type="match status" value="1"/>
</dbReference>
<dbReference type="HOGENOM" id="CLU_011225_0_0_1"/>
<keyword evidence="6 9" id="KW-1015">Disulfide bond</keyword>
<keyword evidence="3" id="KW-0378">Hydrolase</keyword>
<dbReference type="GO" id="GO:0004222">
    <property type="term" value="F:metalloendopeptidase activity"/>
    <property type="evidence" value="ECO:0007669"/>
    <property type="project" value="InterPro"/>
</dbReference>
<dbReference type="InterPro" id="IPR024079">
    <property type="entry name" value="MetalloPept_cat_dom_sf"/>
</dbReference>
<name>T1ETK8_HELRO</name>
<dbReference type="EMBL" id="KB097143">
    <property type="protein sequence ID" value="ESN99470.1"/>
    <property type="molecule type" value="Genomic_DNA"/>
</dbReference>
<dbReference type="InterPro" id="IPR001590">
    <property type="entry name" value="Peptidase_M12B"/>
</dbReference>
<accession>T1ETK8</accession>
<dbReference type="Gene3D" id="3.40.390.10">
    <property type="entry name" value="Collagenase (Catalytic Domain)"/>
    <property type="match status" value="1"/>
</dbReference>
<dbReference type="GeneID" id="20199908"/>
<dbReference type="InterPro" id="IPR041645">
    <property type="entry name" value="ADAMTS_CR_2"/>
</dbReference>
<reference evidence="13" key="3">
    <citation type="submission" date="2015-06" db="UniProtKB">
        <authorList>
            <consortium name="EnsemblMetazoa"/>
        </authorList>
    </citation>
    <scope>IDENTIFICATION</scope>
</reference>
<dbReference type="EnsemblMetazoa" id="HelroT163020">
    <property type="protein sequence ID" value="HelroP163020"/>
    <property type="gene ID" value="HelroG163020"/>
</dbReference>
<feature type="domain" description="ShKT" evidence="11">
    <location>
        <begin position="513"/>
        <end position="549"/>
    </location>
</feature>
<dbReference type="EMBL" id="AMQM01001268">
    <property type="status" value="NOT_ANNOTATED_CDS"/>
    <property type="molecule type" value="Genomic_DNA"/>
</dbReference>
<feature type="binding site" evidence="8">
    <location>
        <position position="124"/>
    </location>
    <ligand>
        <name>Zn(2+)</name>
        <dbReference type="ChEBI" id="CHEBI:29105"/>
        <note>catalytic</note>
    </ligand>
</feature>
<dbReference type="KEGG" id="hro:HELRODRAFT_163020"/>
<evidence type="ECO:0000256" key="6">
    <source>
        <dbReference type="ARBA" id="ARBA00023157"/>
    </source>
</evidence>
<dbReference type="PROSITE" id="PS50215">
    <property type="entry name" value="ADAM_MEPRO"/>
    <property type="match status" value="1"/>
</dbReference>
<reference evidence="12 14" key="2">
    <citation type="journal article" date="2013" name="Nature">
        <title>Insights into bilaterian evolution from three spiralian genomes.</title>
        <authorList>
            <person name="Simakov O."/>
            <person name="Marletaz F."/>
            <person name="Cho S.J."/>
            <person name="Edsinger-Gonzales E."/>
            <person name="Havlak P."/>
            <person name="Hellsten U."/>
            <person name="Kuo D.H."/>
            <person name="Larsson T."/>
            <person name="Lv J."/>
            <person name="Arendt D."/>
            <person name="Savage R."/>
            <person name="Osoegawa K."/>
            <person name="de Jong P."/>
            <person name="Grimwood J."/>
            <person name="Chapman J.A."/>
            <person name="Shapiro H."/>
            <person name="Aerts A."/>
            <person name="Otillar R.P."/>
            <person name="Terry A.Y."/>
            <person name="Boore J.L."/>
            <person name="Grigoriev I.V."/>
            <person name="Lindberg D.R."/>
            <person name="Seaver E.C."/>
            <person name="Weisblat D.A."/>
            <person name="Putnam N.H."/>
            <person name="Rokhsar D.S."/>
        </authorList>
    </citation>
    <scope>NUCLEOTIDE SEQUENCE</scope>
</reference>
<evidence type="ECO:0000256" key="3">
    <source>
        <dbReference type="ARBA" id="ARBA00022801"/>
    </source>
</evidence>
<evidence type="ECO:0000256" key="8">
    <source>
        <dbReference type="PROSITE-ProRule" id="PRU00276"/>
    </source>
</evidence>
<evidence type="ECO:0000256" key="2">
    <source>
        <dbReference type="ARBA" id="ARBA00022723"/>
    </source>
</evidence>
<proteinExistence type="predicted"/>
<dbReference type="PANTHER" id="PTHR11905">
    <property type="entry name" value="ADAM A DISINTEGRIN AND METALLOPROTEASE DOMAIN"/>
    <property type="match status" value="1"/>
</dbReference>
<keyword evidence="2 8" id="KW-0479">Metal-binding</keyword>
<dbReference type="Gene3D" id="3.40.1620.60">
    <property type="match status" value="1"/>
</dbReference>
<dbReference type="AlphaFoldDB" id="T1ETK8"/>
<protein>
    <recommendedName>
        <fullName evidence="15">Peptidase M12B domain-containing protein</fullName>
    </recommendedName>
</protein>
<dbReference type="PROSITE" id="PS51670">
    <property type="entry name" value="SHKT"/>
    <property type="match status" value="1"/>
</dbReference>
<keyword evidence="7" id="KW-0325">Glycoprotein</keyword>
<feature type="domain" description="Peptidase M12B" evidence="10">
    <location>
        <begin position="19"/>
        <end position="184"/>
    </location>
</feature>
<organism evidence="13 14">
    <name type="scientific">Helobdella robusta</name>
    <name type="common">Californian leech</name>
    <dbReference type="NCBI Taxonomy" id="6412"/>
    <lineage>
        <taxon>Eukaryota</taxon>
        <taxon>Metazoa</taxon>
        <taxon>Spiralia</taxon>
        <taxon>Lophotrochozoa</taxon>
        <taxon>Annelida</taxon>
        <taxon>Clitellata</taxon>
        <taxon>Hirudinea</taxon>
        <taxon>Rhynchobdellida</taxon>
        <taxon>Glossiphoniidae</taxon>
        <taxon>Helobdella</taxon>
    </lineage>
</organism>
<dbReference type="GO" id="GO:0046872">
    <property type="term" value="F:metal ion binding"/>
    <property type="evidence" value="ECO:0007669"/>
    <property type="project" value="UniProtKB-KW"/>
</dbReference>
<dbReference type="RefSeq" id="XP_009023306.1">
    <property type="nucleotide sequence ID" value="XM_009025058.1"/>
</dbReference>
<feature type="binding site" evidence="8">
    <location>
        <position position="118"/>
    </location>
    <ligand>
        <name>Zn(2+)</name>
        <dbReference type="ChEBI" id="CHEBI:29105"/>
        <note>catalytic</note>
    </ligand>
</feature>
<evidence type="ECO:0000256" key="9">
    <source>
        <dbReference type="PROSITE-ProRule" id="PRU01005"/>
    </source>
</evidence>
<evidence type="ECO:0000256" key="5">
    <source>
        <dbReference type="ARBA" id="ARBA00023049"/>
    </source>
</evidence>
<dbReference type="InterPro" id="IPR003582">
    <property type="entry name" value="ShKT_dom"/>
</dbReference>
<evidence type="ECO:0000259" key="10">
    <source>
        <dbReference type="PROSITE" id="PS50215"/>
    </source>
</evidence>
<gene>
    <name evidence="13" type="primary">20199908</name>
    <name evidence="12" type="ORF">HELRODRAFT_163020</name>
</gene>
<dbReference type="Pfam" id="PF13574">
    <property type="entry name" value="Reprolysin_2"/>
    <property type="match status" value="1"/>
</dbReference>
<keyword evidence="5" id="KW-0482">Metalloprotease</keyword>
<dbReference type="GO" id="GO:0006508">
    <property type="term" value="P:proteolysis"/>
    <property type="evidence" value="ECO:0007669"/>
    <property type="project" value="UniProtKB-KW"/>
</dbReference>
<dbReference type="PANTHER" id="PTHR11905:SF159">
    <property type="entry name" value="ADAM METALLOPROTEASE"/>
    <property type="match status" value="1"/>
</dbReference>
<evidence type="ECO:0000259" key="11">
    <source>
        <dbReference type="PROSITE" id="PS51670"/>
    </source>
</evidence>
<evidence type="ECO:0000313" key="13">
    <source>
        <dbReference type="EnsemblMetazoa" id="HelroP163020"/>
    </source>
</evidence>
<evidence type="ECO:0000256" key="1">
    <source>
        <dbReference type="ARBA" id="ARBA00022670"/>
    </source>
</evidence>
<evidence type="ECO:0000313" key="14">
    <source>
        <dbReference type="Proteomes" id="UP000015101"/>
    </source>
</evidence>
<dbReference type="InParanoid" id="T1ETK8"/>
<keyword evidence="4 8" id="KW-0862">Zinc</keyword>
<dbReference type="Pfam" id="PF17771">
    <property type="entry name" value="ADAMTS_CR_2"/>
    <property type="match status" value="1"/>
</dbReference>
<dbReference type="CTD" id="20199908"/>
<reference evidence="14" key="1">
    <citation type="submission" date="2012-12" db="EMBL/GenBank/DDBJ databases">
        <authorList>
            <person name="Hellsten U."/>
            <person name="Grimwood J."/>
            <person name="Chapman J.A."/>
            <person name="Shapiro H."/>
            <person name="Aerts A."/>
            <person name="Otillar R.P."/>
            <person name="Terry A.Y."/>
            <person name="Boore J.L."/>
            <person name="Simakov O."/>
            <person name="Marletaz F."/>
            <person name="Cho S.-J."/>
            <person name="Edsinger-Gonzales E."/>
            <person name="Havlak P."/>
            <person name="Kuo D.-H."/>
            <person name="Larsson T."/>
            <person name="Lv J."/>
            <person name="Arendt D."/>
            <person name="Savage R."/>
            <person name="Osoegawa K."/>
            <person name="de Jong P."/>
            <person name="Lindberg D.R."/>
            <person name="Seaver E.C."/>
            <person name="Weisblat D.A."/>
            <person name="Putnam N.H."/>
            <person name="Grigoriev I.V."/>
            <person name="Rokhsar D.S."/>
        </authorList>
    </citation>
    <scope>NUCLEOTIDE SEQUENCE</scope>
</reference>
<dbReference type="Proteomes" id="UP000015101">
    <property type="component" value="Unassembled WGS sequence"/>
</dbReference>
<evidence type="ECO:0000256" key="7">
    <source>
        <dbReference type="ARBA" id="ARBA00023180"/>
    </source>
</evidence>
<dbReference type="OrthoDB" id="6288176at2759"/>
<evidence type="ECO:0000313" key="12">
    <source>
        <dbReference type="EMBL" id="ESN99470.1"/>
    </source>
</evidence>
<sequence>MSFYVKLVGYYIAQTPSDSLFTEKPGIKLSSSATQAYYALDEFENWIADNVKPPSPFPRFDSAALFTDYTMLAYNSYGTYQITGLANIGATCTLRGVSINKDFGQYATIETASHEIGHNLGAWHDGSNNTCGASDQFIMSPAPGSLTNQTFNNPFTFSQCSINYFRNYIAKLDQGNNNCLLNEAFDVEPTDQAGFLQQYPGQKYSVDKQCQLLYGQNAFYCAGGGERDASICRELKCYDPSQGKCVSRVEQRALDGTTCSNKFWCIRGVCVADNRASAAPASCIYGDYKDVFNYQSGSISCSYMTSNLPWMCYDNYYSALCCTSCAKIRNNKFPGCEYGDRDNTCASISSRQCYDSNKQSQCCATCLKRELNLPVPNCRYGDKVSWCPTISASSCYSSNDSCCQYCLQYQTNIPGCDYGDKMSGCTLDVCQYPSYLPYCCKTCQAYISTSTAKLPSTTTTTTTTTTLKPVSASCPNGDSASWCSTITADACYGSSSTCCATCPKFYNPSNIGCEYGDQASWCSTYVKSNVECQKSEVASLCCASCKQFKSPNSETPSCPYGDQANYCSSVNSWDCYSSKSICCISCAKYFNSTFKGCEYGNQVPWCESYVQGITECQRPEVAAYCCKTCASIKPQSLLSTTGPVCLDGADWCNGLFAGYCYDASVEKTCCATCKKYLNGRTGNCRYGDFYSWCKPEYCAMNSVECCSTCQ</sequence>
<keyword evidence="1" id="KW-0645">Protease</keyword>
<evidence type="ECO:0000256" key="4">
    <source>
        <dbReference type="ARBA" id="ARBA00022833"/>
    </source>
</evidence>
<feature type="disulfide bond" evidence="9">
    <location>
        <begin position="532"/>
        <end position="545"/>
    </location>
</feature>
<feature type="binding site" evidence="8">
    <location>
        <position position="114"/>
    </location>
    <ligand>
        <name>Zn(2+)</name>
        <dbReference type="ChEBI" id="CHEBI:29105"/>
        <note>catalytic</note>
    </ligand>
</feature>
<dbReference type="OMA" id="PEICTIM"/>
<evidence type="ECO:0008006" key="15">
    <source>
        <dbReference type="Google" id="ProtNLM"/>
    </source>
</evidence>
<keyword evidence="14" id="KW-1185">Reference proteome</keyword>